<protein>
    <recommendedName>
        <fullName evidence="4">Metallophosphoesterase</fullName>
    </recommendedName>
</protein>
<feature type="compositionally biased region" description="Basic and acidic residues" evidence="1">
    <location>
        <begin position="1"/>
        <end position="15"/>
    </location>
</feature>
<evidence type="ECO:0000313" key="2">
    <source>
        <dbReference type="EMBL" id="MFD1835490.1"/>
    </source>
</evidence>
<dbReference type="EMBL" id="JBHUFL010000002">
    <property type="protein sequence ID" value="MFD1835490.1"/>
    <property type="molecule type" value="Genomic_DNA"/>
</dbReference>
<evidence type="ECO:0008006" key="4">
    <source>
        <dbReference type="Google" id="ProtNLM"/>
    </source>
</evidence>
<dbReference type="InterPro" id="IPR029052">
    <property type="entry name" value="Metallo-depent_PP-like"/>
</dbReference>
<comment type="caution">
    <text evidence="2">The sequence shown here is derived from an EMBL/GenBank/DDBJ whole genome shotgun (WGS) entry which is preliminary data.</text>
</comment>
<accession>A0ABW4PZ98</accession>
<keyword evidence="3" id="KW-1185">Reference proteome</keyword>
<dbReference type="Proteomes" id="UP001597280">
    <property type="component" value="Unassembled WGS sequence"/>
</dbReference>
<feature type="region of interest" description="Disordered" evidence="1">
    <location>
        <begin position="1"/>
        <end position="20"/>
    </location>
</feature>
<dbReference type="RefSeq" id="WP_343904499.1">
    <property type="nucleotide sequence ID" value="NZ_BAAAIS010000002.1"/>
</dbReference>
<proteinExistence type="predicted"/>
<dbReference type="SUPFAM" id="SSF56300">
    <property type="entry name" value="Metallo-dependent phosphatases"/>
    <property type="match status" value="1"/>
</dbReference>
<gene>
    <name evidence="2" type="ORF">ACFSDA_10430</name>
</gene>
<name>A0ABW4PZ98_9MICO</name>
<reference evidence="3" key="1">
    <citation type="journal article" date="2019" name="Int. J. Syst. Evol. Microbiol.">
        <title>The Global Catalogue of Microorganisms (GCM) 10K type strain sequencing project: providing services to taxonomists for standard genome sequencing and annotation.</title>
        <authorList>
            <consortium name="The Broad Institute Genomics Platform"/>
            <consortium name="The Broad Institute Genome Sequencing Center for Infectious Disease"/>
            <person name="Wu L."/>
            <person name="Ma J."/>
        </authorList>
    </citation>
    <scope>NUCLEOTIDE SEQUENCE [LARGE SCALE GENOMIC DNA]</scope>
    <source>
        <strain evidence="3">JCM 11650</strain>
    </source>
</reference>
<evidence type="ECO:0000313" key="3">
    <source>
        <dbReference type="Proteomes" id="UP001597280"/>
    </source>
</evidence>
<evidence type="ECO:0000256" key="1">
    <source>
        <dbReference type="SAM" id="MobiDB-lite"/>
    </source>
</evidence>
<sequence length="187" mass="20607">MLRGLDPRREHRLEDVAGEEPWPLTEDGRISYLPDGTRLAIGEETALVLGGAGSIDRGSRLLGAEWWPDERIDEALVEEIREEGVGSRGADVLLCHDAPAGVELDLDPSFGAWFAVRDEGVLAWCEEHRERLGRVADALSPRLILHGHHHRLVTATRTGRERDALSLGLGLDGKTMEENLLAFPVPD</sequence>
<organism evidence="2 3">
    <name type="scientific">Brachybacterium rhamnosum</name>
    <dbReference type="NCBI Taxonomy" id="173361"/>
    <lineage>
        <taxon>Bacteria</taxon>
        <taxon>Bacillati</taxon>
        <taxon>Actinomycetota</taxon>
        <taxon>Actinomycetes</taxon>
        <taxon>Micrococcales</taxon>
        <taxon>Dermabacteraceae</taxon>
        <taxon>Brachybacterium</taxon>
    </lineage>
</organism>